<organism evidence="2">
    <name type="scientific">Thiolapillus brandeum</name>
    <dbReference type="NCBI Taxonomy" id="1076588"/>
    <lineage>
        <taxon>Bacteria</taxon>
        <taxon>Pseudomonadati</taxon>
        <taxon>Pseudomonadota</taxon>
        <taxon>Gammaproteobacteria</taxon>
        <taxon>Chromatiales</taxon>
        <taxon>Sedimenticolaceae</taxon>
        <taxon>Thiolapillus</taxon>
    </lineage>
</organism>
<sequence>MKRFAVFPGSLLLSLLLSACNLVSDYGSNSASDVKGYATYTNNTLGISLLAPENWHREMTIGGTYNMNPVPRNDYDGITASSSTISDLFEGRLPSDVPLDVFHAQAMKSWYDATSIGPEYEVTSTRTTLSDYPAWEVTYSYTPEGSERRTVREIFTLHKGKAYFLRWYAKASEKDRYRQEFEVIRKSYRIID</sequence>
<dbReference type="PROSITE" id="PS51257">
    <property type="entry name" value="PROKAR_LIPOPROTEIN"/>
    <property type="match status" value="1"/>
</dbReference>
<proteinExistence type="predicted"/>
<evidence type="ECO:0000256" key="1">
    <source>
        <dbReference type="SAM" id="SignalP"/>
    </source>
</evidence>
<feature type="signal peptide" evidence="1">
    <location>
        <begin position="1"/>
        <end position="19"/>
    </location>
</feature>
<reference evidence="2" key="1">
    <citation type="journal article" date="2020" name="mSystems">
        <title>Genome- and Community-Level Interaction Insights into Carbon Utilization and Element Cycling Functions of Hydrothermarchaeota in Hydrothermal Sediment.</title>
        <authorList>
            <person name="Zhou Z."/>
            <person name="Liu Y."/>
            <person name="Xu W."/>
            <person name="Pan J."/>
            <person name="Luo Z.H."/>
            <person name="Li M."/>
        </authorList>
    </citation>
    <scope>NUCLEOTIDE SEQUENCE [LARGE SCALE GENOMIC DNA]</scope>
    <source>
        <strain evidence="2">HyVt-458</strain>
    </source>
</reference>
<name>A0A831W7I8_9GAMM</name>
<dbReference type="EMBL" id="DRLF01000111">
    <property type="protein sequence ID" value="HEC05793.1"/>
    <property type="molecule type" value="Genomic_DNA"/>
</dbReference>
<feature type="chain" id="PRO_5032860218" description="DUF1795 domain-containing protein" evidence="1">
    <location>
        <begin position="20"/>
        <end position="192"/>
    </location>
</feature>
<comment type="caution">
    <text evidence="2">The sequence shown here is derived from an EMBL/GenBank/DDBJ whole genome shotgun (WGS) entry which is preliminary data.</text>
</comment>
<evidence type="ECO:0008006" key="3">
    <source>
        <dbReference type="Google" id="ProtNLM"/>
    </source>
</evidence>
<keyword evidence="1" id="KW-0732">Signal</keyword>
<dbReference type="Proteomes" id="UP000886339">
    <property type="component" value="Unassembled WGS sequence"/>
</dbReference>
<accession>A0A831W7I8</accession>
<evidence type="ECO:0000313" key="2">
    <source>
        <dbReference type="EMBL" id="HEC05793.1"/>
    </source>
</evidence>
<protein>
    <recommendedName>
        <fullName evidence="3">DUF1795 domain-containing protein</fullName>
    </recommendedName>
</protein>
<dbReference type="Gene3D" id="3.40.1000.10">
    <property type="entry name" value="Mog1/PsbP, alpha/beta/alpha sandwich"/>
    <property type="match status" value="1"/>
</dbReference>
<gene>
    <name evidence="2" type="ORF">ENJ12_03005</name>
</gene>
<dbReference type="AlphaFoldDB" id="A0A831W7I8"/>